<sequence>MSTVTLEPQNSNIKPNDDVVMDNDVKQDINNDQTTDNDTKYDRIVKVSLYVSAWMLSCVLLYTYNSKRTANIEYNKLVTRVNTNKLNEQIKKYNTKCEEYVKLAFPINMMNSIDELDPSGVTMAKKEMYTELIKTIEIYEKCNYIKMNTEGAPFPMSEILISCLLLLVIIGFIAVSNFTNNPFQKLNIEDDVNNIKQMIEDSIKTTSTNQSTQQGGSYSKESSTQLDLYNDLTRKEMEIVTRINFLKSDSTFNYVSLSFTVMIFSFYISYKMLNSSMRFKENLYSGSMFMKSRCYQ</sequence>
<name>A0A7M3UNV3_POV01</name>
<keyword evidence="1" id="KW-1133">Transmembrane helix</keyword>
<evidence type="ECO:0000256" key="1">
    <source>
        <dbReference type="SAM" id="Phobius"/>
    </source>
</evidence>
<reference evidence="2" key="1">
    <citation type="submission" date="2020-06" db="EMBL/GenBank/DDBJ databases">
        <title>Lateral gene transfer of anion-conducting channel rhodopsins between green algae and giant viruses.</title>
        <authorList>
            <person name="Rozenberg A."/>
            <person name="Oppermann J."/>
            <person name="Wietek J."/>
            <person name="Fernandez Lahore R.G."/>
            <person name="Sandaa R.-A."/>
            <person name="Bratbak G."/>
            <person name="Hegemann P."/>
            <person name="Beja O."/>
        </authorList>
    </citation>
    <scope>NUCLEOTIDE SEQUENCE</scope>
    <source>
        <strain evidence="2">01B</strain>
    </source>
</reference>
<feature type="transmembrane region" description="Helical" evidence="1">
    <location>
        <begin position="251"/>
        <end position="270"/>
    </location>
</feature>
<evidence type="ECO:0000313" key="2">
    <source>
        <dbReference type="EMBL" id="QOI90392.1"/>
    </source>
</evidence>
<keyword evidence="1" id="KW-0812">Transmembrane</keyword>
<protein>
    <submittedName>
        <fullName evidence="2">Uncharacterized protein</fullName>
    </submittedName>
</protein>
<accession>A0A7M3UNV3</accession>
<feature type="transmembrane region" description="Helical" evidence="1">
    <location>
        <begin position="159"/>
        <end position="178"/>
    </location>
</feature>
<dbReference type="EMBL" id="MT663536">
    <property type="protein sequence ID" value="QOI90392.1"/>
    <property type="molecule type" value="Genomic_DNA"/>
</dbReference>
<proteinExistence type="predicted"/>
<feature type="transmembrane region" description="Helical" evidence="1">
    <location>
        <begin position="47"/>
        <end position="64"/>
    </location>
</feature>
<organismHost>
    <name type="scientific">Pyramimonas plurioculata</name>
    <dbReference type="NCBI Taxonomy" id="36893"/>
</organismHost>
<organism evidence="2">
    <name type="scientific">Pyramimonas orientalis virus</name>
    <name type="common">PoV01</name>
    <dbReference type="NCBI Taxonomy" id="455367"/>
    <lineage>
        <taxon>Viruses</taxon>
        <taxon>Varidnaviria</taxon>
        <taxon>Bamfordvirae</taxon>
        <taxon>Nucleocytoviricota</taxon>
        <taxon>Megaviricetes</taxon>
        <taxon>Imitervirales</taxon>
        <taxon>Allomimiviridae</taxon>
        <taxon>Heliosvirus</taxon>
        <taxon>Heliosvirus raunefjordenense</taxon>
    </lineage>
</organism>
<keyword evidence="1" id="KW-0472">Membrane</keyword>
<gene>
    <name evidence="2" type="ORF">HWQ62_00255</name>
</gene>